<evidence type="ECO:0000256" key="9">
    <source>
        <dbReference type="ARBA" id="ARBA00022840"/>
    </source>
</evidence>
<dbReference type="EMBL" id="BSPD01000002">
    <property type="protein sequence ID" value="GLS24399.1"/>
    <property type="molecule type" value="Genomic_DNA"/>
</dbReference>
<gene>
    <name evidence="18" type="ORF">GCM10007877_01100</name>
</gene>
<feature type="region of interest" description="Disordered" evidence="14">
    <location>
        <begin position="358"/>
        <end position="400"/>
    </location>
</feature>
<dbReference type="InterPro" id="IPR004358">
    <property type="entry name" value="Sig_transdc_His_kin-like_C"/>
</dbReference>
<keyword evidence="13" id="KW-0175">Coiled coil</keyword>
<sequence>MSIDLSQFHQVFFEEALEGLDIMEQALLSIDEPQFVDDETINEIFRAAHSIKGGAATLGFTQISDFTHVLETLLDEIRQHKRTLLSEMVELFLKSCDFLRDTTCQLMQDLTPELTQGSELIAAFEKMLQAVEENEDSSDTYSEMNDSISSSVVAETFFGGMLNESRSSDEKMEGKNMAENSLIKSSKEEVIDKENELGNGAGDGKTWKIYFKPEPQILQTGNEPFRIFRELAQLGELEAQCHCDLLPDFEELVVDECFLYWTLKLTTQASRDEILDIFEWVIDECELTVELVSPEFKVDQSAAEEKKDNLKGIISEEAASEDMLKVNQSNLGATEEITSNGVTSGAKGDAATIVPLKESSVDPLSNKGQERVPLNSDESDSKKIIDKSKQKSIRSNKKEKEVVDRGGASASSIRVGIDKVDSLINLVGELVITQSMLSELGNDFDLDKLERLSNGLEQLRQNTRELQESVMKIRMLPISFAFNRFPRMIRDLSNKTGKKVQLTLKGEHTELDKTVMEQISDPLVHLVRNAIDHGIETPERRVALGKNEEGSIVLSACHQGGNIVVEVSDDGKGIDPEAILEKARDKNIHFDEAETDPQKIFDLIFEPGFSTAESISDISGRGVGMDVVRRNIKDLGGRIEVESKIGKGSVFRVYLPLTLAILDGQLVRVGDEVYVIPLVSIVESLQIKSKNINSVSGNMILYRLREDNVPIIPVYKAFNISADNTELDNALLVVVESDGRKVGLLVDDLLAQQQVVIKSLEGNYKRVEGISGATILGDGSVALILDISGLMHKVANQKKKPKRAA</sequence>
<evidence type="ECO:0000256" key="14">
    <source>
        <dbReference type="SAM" id="MobiDB-lite"/>
    </source>
</evidence>
<evidence type="ECO:0000313" key="18">
    <source>
        <dbReference type="EMBL" id="GLS24399.1"/>
    </source>
</evidence>
<dbReference type="PANTHER" id="PTHR43395">
    <property type="entry name" value="SENSOR HISTIDINE KINASE CHEA"/>
    <property type="match status" value="1"/>
</dbReference>
<keyword evidence="6" id="KW-0808">Transferase</keyword>
<dbReference type="GO" id="GO:0005524">
    <property type="term" value="F:ATP binding"/>
    <property type="evidence" value="ECO:0007669"/>
    <property type="project" value="UniProtKB-KW"/>
</dbReference>
<dbReference type="SMART" id="SM00260">
    <property type="entry name" value="CheW"/>
    <property type="match status" value="1"/>
</dbReference>
<evidence type="ECO:0000256" key="2">
    <source>
        <dbReference type="ARBA" id="ARBA00012438"/>
    </source>
</evidence>
<dbReference type="Pfam" id="PF01627">
    <property type="entry name" value="Hpt"/>
    <property type="match status" value="1"/>
</dbReference>
<accession>A0AA37T1L3</accession>
<name>A0AA37T1L3_9GAMM</name>
<feature type="domain" description="HPt" evidence="17">
    <location>
        <begin position="1"/>
        <end position="106"/>
    </location>
</feature>
<dbReference type="PRINTS" id="PR00344">
    <property type="entry name" value="BCTRLSENSOR"/>
</dbReference>
<evidence type="ECO:0000256" key="8">
    <source>
        <dbReference type="ARBA" id="ARBA00022777"/>
    </source>
</evidence>
<reference evidence="18 19" key="1">
    <citation type="journal article" date="2014" name="Int. J. Syst. Evol. Microbiol.">
        <title>Complete genome sequence of Corynebacterium casei LMG S-19264T (=DSM 44701T), isolated from a smear-ripened cheese.</title>
        <authorList>
            <consortium name="US DOE Joint Genome Institute (JGI-PGF)"/>
            <person name="Walter F."/>
            <person name="Albersmeier A."/>
            <person name="Kalinowski J."/>
            <person name="Ruckert C."/>
        </authorList>
    </citation>
    <scope>NUCLEOTIDE SEQUENCE [LARGE SCALE GENOMIC DNA]</scope>
    <source>
        <strain evidence="18 19">NBRC 110095</strain>
    </source>
</reference>
<dbReference type="InterPro" id="IPR005467">
    <property type="entry name" value="His_kinase_dom"/>
</dbReference>
<dbReference type="CDD" id="cd00731">
    <property type="entry name" value="CheA_reg"/>
    <property type="match status" value="1"/>
</dbReference>
<feature type="domain" description="CheW-like" evidence="16">
    <location>
        <begin position="661"/>
        <end position="796"/>
    </location>
</feature>
<dbReference type="GO" id="GO:0006935">
    <property type="term" value="P:chemotaxis"/>
    <property type="evidence" value="ECO:0007669"/>
    <property type="project" value="UniProtKB-KW"/>
</dbReference>
<dbReference type="InterPro" id="IPR051315">
    <property type="entry name" value="Bact_Chemotaxis_CheA"/>
</dbReference>
<comment type="catalytic activity">
    <reaction evidence="1">
        <text>ATP + protein L-histidine = ADP + protein N-phospho-L-histidine.</text>
        <dbReference type="EC" id="2.7.13.3"/>
    </reaction>
</comment>
<evidence type="ECO:0000256" key="5">
    <source>
        <dbReference type="ARBA" id="ARBA00022553"/>
    </source>
</evidence>
<evidence type="ECO:0000256" key="11">
    <source>
        <dbReference type="ARBA" id="ARBA00035100"/>
    </source>
</evidence>
<dbReference type="GO" id="GO:0005737">
    <property type="term" value="C:cytoplasm"/>
    <property type="evidence" value="ECO:0007669"/>
    <property type="project" value="InterPro"/>
</dbReference>
<dbReference type="Pfam" id="PF01584">
    <property type="entry name" value="CheW"/>
    <property type="match status" value="1"/>
</dbReference>
<dbReference type="CDD" id="cd16916">
    <property type="entry name" value="HATPase_CheA-like"/>
    <property type="match status" value="1"/>
</dbReference>
<evidence type="ECO:0000256" key="7">
    <source>
        <dbReference type="ARBA" id="ARBA00022741"/>
    </source>
</evidence>
<dbReference type="SUPFAM" id="SSF47226">
    <property type="entry name" value="Histidine-containing phosphotransfer domain, HPT domain"/>
    <property type="match status" value="1"/>
</dbReference>
<comment type="function">
    <text evidence="11">Involved in the transmission of sensory signals from the chemoreceptors to the flagellar motors. CheA is autophosphorylated; it can transfer its phosphate group to either CheB or CheY.</text>
</comment>
<proteinExistence type="predicted"/>
<feature type="compositionally biased region" description="Basic and acidic residues" evidence="14">
    <location>
        <begin position="379"/>
        <end position="389"/>
    </location>
</feature>
<dbReference type="Gene3D" id="1.10.287.560">
    <property type="entry name" value="Histidine kinase CheA-like, homodimeric domain"/>
    <property type="match status" value="1"/>
</dbReference>
<dbReference type="Pfam" id="PF02518">
    <property type="entry name" value="HATPase_c"/>
    <property type="match status" value="1"/>
</dbReference>
<dbReference type="SUPFAM" id="SSF50341">
    <property type="entry name" value="CheW-like"/>
    <property type="match status" value="1"/>
</dbReference>
<dbReference type="SMART" id="SM00387">
    <property type="entry name" value="HATPase_c"/>
    <property type="match status" value="1"/>
</dbReference>
<evidence type="ECO:0000256" key="6">
    <source>
        <dbReference type="ARBA" id="ARBA00022679"/>
    </source>
</evidence>
<evidence type="ECO:0000256" key="12">
    <source>
        <dbReference type="PROSITE-ProRule" id="PRU00110"/>
    </source>
</evidence>
<dbReference type="RefSeq" id="WP_232594899.1">
    <property type="nucleotide sequence ID" value="NZ_BSPD01000002.1"/>
</dbReference>
<keyword evidence="7" id="KW-0547">Nucleotide-binding</keyword>
<evidence type="ECO:0000256" key="10">
    <source>
        <dbReference type="ARBA" id="ARBA00023012"/>
    </source>
</evidence>
<dbReference type="Gene3D" id="3.30.565.10">
    <property type="entry name" value="Histidine kinase-like ATPase, C-terminal domain"/>
    <property type="match status" value="1"/>
</dbReference>
<dbReference type="FunFam" id="2.30.30.40:FF:000048">
    <property type="entry name" value="Chemotaxis protein CheA, putative"/>
    <property type="match status" value="1"/>
</dbReference>
<keyword evidence="19" id="KW-1185">Reference proteome</keyword>
<dbReference type="EC" id="2.7.13.3" evidence="2"/>
<dbReference type="Proteomes" id="UP001156870">
    <property type="component" value="Unassembled WGS sequence"/>
</dbReference>
<evidence type="ECO:0000259" key="15">
    <source>
        <dbReference type="PROSITE" id="PS50109"/>
    </source>
</evidence>
<dbReference type="Gene3D" id="2.30.30.40">
    <property type="entry name" value="SH3 Domains"/>
    <property type="match status" value="1"/>
</dbReference>
<dbReference type="InterPro" id="IPR002545">
    <property type="entry name" value="CheW-lke_dom"/>
</dbReference>
<keyword evidence="9" id="KW-0067">ATP-binding</keyword>
<dbReference type="SMART" id="SM01231">
    <property type="entry name" value="H-kinase_dim"/>
    <property type="match status" value="1"/>
</dbReference>
<dbReference type="InterPro" id="IPR037006">
    <property type="entry name" value="CheA-like_homodim_sf"/>
</dbReference>
<dbReference type="GO" id="GO:0000155">
    <property type="term" value="F:phosphorelay sensor kinase activity"/>
    <property type="evidence" value="ECO:0007669"/>
    <property type="project" value="InterPro"/>
</dbReference>
<feature type="coiled-coil region" evidence="13">
    <location>
        <begin position="442"/>
        <end position="476"/>
    </location>
</feature>
<dbReference type="SMART" id="SM00073">
    <property type="entry name" value="HPT"/>
    <property type="match status" value="1"/>
</dbReference>
<dbReference type="InterPro" id="IPR004105">
    <property type="entry name" value="CheA-like_dim"/>
</dbReference>
<dbReference type="InterPro" id="IPR008207">
    <property type="entry name" value="Sig_transdc_His_kin_Hpt_dom"/>
</dbReference>
<evidence type="ECO:0000256" key="4">
    <source>
        <dbReference type="ARBA" id="ARBA00022500"/>
    </source>
</evidence>
<dbReference type="CDD" id="cd00088">
    <property type="entry name" value="HPT"/>
    <property type="match status" value="1"/>
</dbReference>
<dbReference type="InterPro" id="IPR036097">
    <property type="entry name" value="HisK_dim/P_sf"/>
</dbReference>
<dbReference type="SUPFAM" id="SSF55874">
    <property type="entry name" value="ATPase domain of HSP90 chaperone/DNA topoisomerase II/histidine kinase"/>
    <property type="match status" value="1"/>
</dbReference>
<dbReference type="FunFam" id="3.30.565.10:FF:000016">
    <property type="entry name" value="Chemotaxis protein CheA, putative"/>
    <property type="match status" value="1"/>
</dbReference>
<evidence type="ECO:0000256" key="13">
    <source>
        <dbReference type="SAM" id="Coils"/>
    </source>
</evidence>
<feature type="modified residue" description="Phosphohistidine" evidence="12">
    <location>
        <position position="49"/>
    </location>
</feature>
<dbReference type="Pfam" id="PF02895">
    <property type="entry name" value="H-kinase_dim"/>
    <property type="match status" value="1"/>
</dbReference>
<evidence type="ECO:0000313" key="19">
    <source>
        <dbReference type="Proteomes" id="UP001156870"/>
    </source>
</evidence>
<dbReference type="InterPro" id="IPR003594">
    <property type="entry name" value="HATPase_dom"/>
</dbReference>
<organism evidence="18 19">
    <name type="scientific">Marinibactrum halimedae</name>
    <dbReference type="NCBI Taxonomy" id="1444977"/>
    <lineage>
        <taxon>Bacteria</taxon>
        <taxon>Pseudomonadati</taxon>
        <taxon>Pseudomonadota</taxon>
        <taxon>Gammaproteobacteria</taxon>
        <taxon>Cellvibrionales</taxon>
        <taxon>Cellvibrionaceae</taxon>
        <taxon>Marinibactrum</taxon>
    </lineage>
</organism>
<feature type="domain" description="Histidine kinase" evidence="15">
    <location>
        <begin position="408"/>
        <end position="659"/>
    </location>
</feature>
<evidence type="ECO:0000259" key="17">
    <source>
        <dbReference type="PROSITE" id="PS50894"/>
    </source>
</evidence>
<dbReference type="InterPro" id="IPR036061">
    <property type="entry name" value="CheW-like_dom_sf"/>
</dbReference>
<dbReference type="PANTHER" id="PTHR43395:SF10">
    <property type="entry name" value="CHEMOTAXIS PROTEIN CHEA"/>
    <property type="match status" value="1"/>
</dbReference>
<dbReference type="Gene3D" id="1.20.120.160">
    <property type="entry name" value="HPT domain"/>
    <property type="match status" value="1"/>
</dbReference>
<evidence type="ECO:0000256" key="1">
    <source>
        <dbReference type="ARBA" id="ARBA00000085"/>
    </source>
</evidence>
<dbReference type="SUPFAM" id="SSF47384">
    <property type="entry name" value="Homodimeric domain of signal transducing histidine kinase"/>
    <property type="match status" value="1"/>
</dbReference>
<protein>
    <recommendedName>
        <fullName evidence="3">Chemotaxis protein CheA</fullName>
        <ecNumber evidence="2">2.7.13.3</ecNumber>
    </recommendedName>
</protein>
<dbReference type="InterPro" id="IPR036890">
    <property type="entry name" value="HATPase_C_sf"/>
</dbReference>
<dbReference type="InterPro" id="IPR036641">
    <property type="entry name" value="HPT_dom_sf"/>
</dbReference>
<keyword evidence="5 12" id="KW-0597">Phosphoprotein</keyword>
<dbReference type="PROSITE" id="PS50851">
    <property type="entry name" value="CHEW"/>
    <property type="match status" value="1"/>
</dbReference>
<keyword evidence="10" id="KW-0902">Two-component regulatory system</keyword>
<dbReference type="PROSITE" id="PS50109">
    <property type="entry name" value="HIS_KIN"/>
    <property type="match status" value="1"/>
</dbReference>
<comment type="caution">
    <text evidence="18">The sequence shown here is derived from an EMBL/GenBank/DDBJ whole genome shotgun (WGS) entry which is preliminary data.</text>
</comment>
<evidence type="ECO:0000256" key="3">
    <source>
        <dbReference type="ARBA" id="ARBA00021495"/>
    </source>
</evidence>
<evidence type="ECO:0000259" key="16">
    <source>
        <dbReference type="PROSITE" id="PS50851"/>
    </source>
</evidence>
<keyword evidence="4" id="KW-0145">Chemotaxis</keyword>
<keyword evidence="8" id="KW-0418">Kinase</keyword>
<dbReference type="AlphaFoldDB" id="A0AA37T1L3"/>
<dbReference type="PROSITE" id="PS50894">
    <property type="entry name" value="HPT"/>
    <property type="match status" value="1"/>
</dbReference>